<dbReference type="EMBL" id="JABFUD020000013">
    <property type="protein sequence ID" value="KAI5070986.1"/>
    <property type="molecule type" value="Genomic_DNA"/>
</dbReference>
<evidence type="ECO:0000256" key="1">
    <source>
        <dbReference type="ARBA" id="ARBA00004651"/>
    </source>
</evidence>
<reference evidence="13" key="1">
    <citation type="submission" date="2021-01" db="EMBL/GenBank/DDBJ databases">
        <title>Adiantum capillus-veneris genome.</title>
        <authorList>
            <person name="Fang Y."/>
            <person name="Liao Q."/>
        </authorList>
    </citation>
    <scope>NUCLEOTIDE SEQUENCE</scope>
    <source>
        <strain evidence="13">H3</strain>
        <tissue evidence="13">Leaf</tissue>
    </source>
</reference>
<comment type="subcellular location">
    <subcellularLocation>
        <location evidence="1">Cell membrane</location>
        <topology evidence="1">Multi-pass membrane protein</topology>
    </subcellularLocation>
</comment>
<keyword evidence="9 11" id="KW-0472">Membrane</keyword>
<dbReference type="GO" id="GO:0005886">
    <property type="term" value="C:plasma membrane"/>
    <property type="evidence" value="ECO:0007669"/>
    <property type="project" value="UniProtKB-SubCell"/>
</dbReference>
<comment type="caution">
    <text evidence="13">The sequence shown here is derived from an EMBL/GenBank/DDBJ whole genome shotgun (WGS) entry which is preliminary data.</text>
</comment>
<gene>
    <name evidence="13" type="ORF">GOP47_0013237</name>
</gene>
<dbReference type="FunFam" id="1.20.1280.290:FF:000002">
    <property type="entry name" value="Bidirectional sugar transporter SWEET"/>
    <property type="match status" value="1"/>
</dbReference>
<evidence type="ECO:0000256" key="11">
    <source>
        <dbReference type="RuleBase" id="RU910715"/>
    </source>
</evidence>
<evidence type="ECO:0000256" key="4">
    <source>
        <dbReference type="ARBA" id="ARBA00022475"/>
    </source>
</evidence>
<keyword evidence="8 11" id="KW-1133">Transmembrane helix</keyword>
<dbReference type="Gene3D" id="1.20.1280.290">
    <property type="match status" value="2"/>
</dbReference>
<keyword evidence="6 11" id="KW-0812">Transmembrane</keyword>
<feature type="transmembrane region" description="Helical" evidence="11">
    <location>
        <begin position="155"/>
        <end position="178"/>
    </location>
</feature>
<dbReference type="Proteomes" id="UP000886520">
    <property type="component" value="Chromosome 13"/>
</dbReference>
<dbReference type="PANTHER" id="PTHR10791">
    <property type="entry name" value="RAG1-ACTIVATING PROTEIN 1"/>
    <property type="match status" value="1"/>
</dbReference>
<keyword evidence="4" id="KW-1003">Cell membrane</keyword>
<keyword evidence="3 11" id="KW-0813">Transport</keyword>
<evidence type="ECO:0000256" key="9">
    <source>
        <dbReference type="ARBA" id="ARBA00023136"/>
    </source>
</evidence>
<accession>A0A9D4UNC1</accession>
<feature type="compositionally biased region" description="Basic and acidic residues" evidence="12">
    <location>
        <begin position="270"/>
        <end position="279"/>
    </location>
</feature>
<comment type="function">
    <text evidence="11">Mediates both low-affinity uptake and efflux of sugar across the membrane.</text>
</comment>
<dbReference type="AlphaFoldDB" id="A0A9D4UNC1"/>
<dbReference type="GO" id="GO:0051119">
    <property type="term" value="F:sugar transmembrane transporter activity"/>
    <property type="evidence" value="ECO:0007669"/>
    <property type="project" value="InterPro"/>
</dbReference>
<dbReference type="InterPro" id="IPR004316">
    <property type="entry name" value="SWEET_rpt"/>
</dbReference>
<evidence type="ECO:0000256" key="5">
    <source>
        <dbReference type="ARBA" id="ARBA00022597"/>
    </source>
</evidence>
<evidence type="ECO:0000256" key="6">
    <source>
        <dbReference type="ARBA" id="ARBA00022692"/>
    </source>
</evidence>
<sequence length="310" mass="34211">MKSVENFSDHPYVFSLLNGMLWSFYGLLTLKKGGLMILTVNAIGCVFQYVYLAIYMAFSPIHKQMVSGACVGAVHLTFVGLVLVVKFCLKDASLQLHVMGACSSAASIVMFASPLSIMGVVICTKSVEYMPFLLSLSFFLRSSSWCAYGYVVHDIFIEITNTIGVSLGISQLFLYMIYQRVQLLFGAFLRGCLKIRVHWLLGLLPNGALHGDKVCSKPVGWQTCLSHHMPRWWPKIGGPPEILNLRPCNSELRKVQFKAASAMGSGHLNVPREGKEDKTVQAQASTVKEATTSNMDVEAAKQEDDEINKG</sequence>
<evidence type="ECO:0000256" key="8">
    <source>
        <dbReference type="ARBA" id="ARBA00022989"/>
    </source>
</evidence>
<evidence type="ECO:0000256" key="2">
    <source>
        <dbReference type="ARBA" id="ARBA00007809"/>
    </source>
</evidence>
<keyword evidence="14" id="KW-1185">Reference proteome</keyword>
<dbReference type="Pfam" id="PF03083">
    <property type="entry name" value="MtN3_slv"/>
    <property type="match status" value="2"/>
</dbReference>
<feature type="transmembrane region" description="Helical" evidence="11">
    <location>
        <begin position="12"/>
        <end position="28"/>
    </location>
</feature>
<evidence type="ECO:0000256" key="7">
    <source>
        <dbReference type="ARBA" id="ARBA00022737"/>
    </source>
</evidence>
<feature type="compositionally biased region" description="Polar residues" evidence="12">
    <location>
        <begin position="280"/>
        <end position="295"/>
    </location>
</feature>
<protein>
    <recommendedName>
        <fullName evidence="11">Bidirectional sugar transporter SWEET</fullName>
    </recommendedName>
</protein>
<feature type="region of interest" description="Disordered" evidence="12">
    <location>
        <begin position="266"/>
        <end position="310"/>
    </location>
</feature>
<dbReference type="PANTHER" id="PTHR10791:SF30">
    <property type="entry name" value="SUGAR TRANSPORTER SWEET1"/>
    <property type="match status" value="1"/>
</dbReference>
<evidence type="ECO:0000313" key="14">
    <source>
        <dbReference type="Proteomes" id="UP000886520"/>
    </source>
</evidence>
<comment type="caution">
    <text evidence="11">Lacks conserved residue(s) required for the propagation of feature annotation.</text>
</comment>
<dbReference type="InterPro" id="IPR047664">
    <property type="entry name" value="SWEET"/>
</dbReference>
<feature type="transmembrane region" description="Helical" evidence="11">
    <location>
        <begin position="64"/>
        <end position="89"/>
    </location>
</feature>
<evidence type="ECO:0000256" key="10">
    <source>
        <dbReference type="ARBA" id="ARBA00037238"/>
    </source>
</evidence>
<comment type="similarity">
    <text evidence="2 11">Belongs to the SWEET sugar transporter family.</text>
</comment>
<dbReference type="OrthoDB" id="409725at2759"/>
<evidence type="ECO:0000256" key="3">
    <source>
        <dbReference type="ARBA" id="ARBA00022448"/>
    </source>
</evidence>
<evidence type="ECO:0000313" key="13">
    <source>
        <dbReference type="EMBL" id="KAI5070986.1"/>
    </source>
</evidence>
<comment type="function">
    <text evidence="10">Mediates both low-affinity uptake and efflux of sugar across the plasma membrane.</text>
</comment>
<feature type="transmembrane region" description="Helical" evidence="11">
    <location>
        <begin position="35"/>
        <end position="58"/>
    </location>
</feature>
<keyword evidence="7" id="KW-0677">Repeat</keyword>
<organism evidence="13 14">
    <name type="scientific">Adiantum capillus-veneris</name>
    <name type="common">Maidenhair fern</name>
    <dbReference type="NCBI Taxonomy" id="13818"/>
    <lineage>
        <taxon>Eukaryota</taxon>
        <taxon>Viridiplantae</taxon>
        <taxon>Streptophyta</taxon>
        <taxon>Embryophyta</taxon>
        <taxon>Tracheophyta</taxon>
        <taxon>Polypodiopsida</taxon>
        <taxon>Polypodiidae</taxon>
        <taxon>Polypodiales</taxon>
        <taxon>Pteridineae</taxon>
        <taxon>Pteridaceae</taxon>
        <taxon>Vittarioideae</taxon>
        <taxon>Adiantum</taxon>
    </lineage>
</organism>
<keyword evidence="5 11" id="KW-0762">Sugar transport</keyword>
<feature type="transmembrane region" description="Helical" evidence="11">
    <location>
        <begin position="96"/>
        <end position="117"/>
    </location>
</feature>
<name>A0A9D4UNC1_ADICA</name>
<feature type="compositionally biased region" description="Basic and acidic residues" evidence="12">
    <location>
        <begin position="298"/>
        <end position="310"/>
    </location>
</feature>
<evidence type="ECO:0000256" key="12">
    <source>
        <dbReference type="SAM" id="MobiDB-lite"/>
    </source>
</evidence>
<proteinExistence type="inferred from homology"/>